<evidence type="ECO:0000256" key="1">
    <source>
        <dbReference type="ARBA" id="ARBA00004123"/>
    </source>
</evidence>
<dbReference type="GO" id="GO:0006384">
    <property type="term" value="P:transcription initiation at RNA polymerase III promoter"/>
    <property type="evidence" value="ECO:0007669"/>
    <property type="project" value="InterPro"/>
</dbReference>
<dbReference type="Pfam" id="PF04182">
    <property type="entry name" value="B-block_TFIIIC"/>
    <property type="match status" value="1"/>
</dbReference>
<feature type="compositionally biased region" description="Basic residues" evidence="6">
    <location>
        <begin position="802"/>
        <end position="816"/>
    </location>
</feature>
<keyword evidence="10" id="KW-1185">Reference proteome</keyword>
<keyword evidence="4" id="KW-0804">Transcription</keyword>
<keyword evidence="5" id="KW-0539">Nucleus</keyword>
<reference evidence="10" key="1">
    <citation type="journal article" date="2023" name="Mol. Phylogenet. Evol.">
        <title>Genome-scale phylogeny and comparative genomics of the fungal order Sordariales.</title>
        <authorList>
            <person name="Hensen N."/>
            <person name="Bonometti L."/>
            <person name="Westerberg I."/>
            <person name="Brannstrom I.O."/>
            <person name="Guillou S."/>
            <person name="Cros-Aarteil S."/>
            <person name="Calhoun S."/>
            <person name="Haridas S."/>
            <person name="Kuo A."/>
            <person name="Mondo S."/>
            <person name="Pangilinan J."/>
            <person name="Riley R."/>
            <person name="LaButti K."/>
            <person name="Andreopoulos B."/>
            <person name="Lipzen A."/>
            <person name="Chen C."/>
            <person name="Yan M."/>
            <person name="Daum C."/>
            <person name="Ng V."/>
            <person name="Clum A."/>
            <person name="Steindorff A."/>
            <person name="Ohm R.A."/>
            <person name="Martin F."/>
            <person name="Silar P."/>
            <person name="Natvig D.O."/>
            <person name="Lalanne C."/>
            <person name="Gautier V."/>
            <person name="Ament-Velasquez S.L."/>
            <person name="Kruys A."/>
            <person name="Hutchinson M.I."/>
            <person name="Powell A.J."/>
            <person name="Barry K."/>
            <person name="Miller A.N."/>
            <person name="Grigoriev I.V."/>
            <person name="Debuchy R."/>
            <person name="Gladieux P."/>
            <person name="Hiltunen Thoren M."/>
            <person name="Johannesson H."/>
        </authorList>
    </citation>
    <scope>NUCLEOTIDE SEQUENCE [LARGE SCALE GENOMIC DNA]</scope>
    <source>
        <strain evidence="10">CBS 340.73</strain>
    </source>
</reference>
<feature type="domain" description="B-block binding subunit of TFIIIC" evidence="7">
    <location>
        <begin position="172"/>
        <end position="239"/>
    </location>
</feature>
<feature type="region of interest" description="Disordered" evidence="6">
    <location>
        <begin position="1037"/>
        <end position="1058"/>
    </location>
</feature>
<evidence type="ECO:0000256" key="3">
    <source>
        <dbReference type="ARBA" id="ARBA00023125"/>
    </source>
</evidence>
<feature type="domain" description="Transcription factor tau subunit sfc3/Tfc3 C-terminal" evidence="8">
    <location>
        <begin position="1510"/>
        <end position="1944"/>
    </location>
</feature>
<dbReference type="Pfam" id="PF20222">
    <property type="entry name" value="DUF6581"/>
    <property type="match status" value="1"/>
</dbReference>
<accession>A0AAN6NAH4</accession>
<feature type="region of interest" description="Disordered" evidence="6">
    <location>
        <begin position="759"/>
        <end position="825"/>
    </location>
</feature>
<evidence type="ECO:0000313" key="9">
    <source>
        <dbReference type="EMBL" id="KAK3940718.1"/>
    </source>
</evidence>
<evidence type="ECO:0000259" key="7">
    <source>
        <dbReference type="Pfam" id="PF04182"/>
    </source>
</evidence>
<evidence type="ECO:0000259" key="8">
    <source>
        <dbReference type="Pfam" id="PF20222"/>
    </source>
</evidence>
<dbReference type="PANTHER" id="PTHR15180:SF1">
    <property type="entry name" value="GENERAL TRANSCRIPTION FACTOR 3C POLYPEPTIDE 1"/>
    <property type="match status" value="1"/>
</dbReference>
<feature type="compositionally biased region" description="Acidic residues" evidence="6">
    <location>
        <begin position="1419"/>
        <end position="1430"/>
    </location>
</feature>
<feature type="compositionally biased region" description="Basic and acidic residues" evidence="6">
    <location>
        <begin position="1037"/>
        <end position="1050"/>
    </location>
</feature>
<comment type="caution">
    <text evidence="9">The sequence shown here is derived from an EMBL/GenBank/DDBJ whole genome shotgun (WGS) entry which is preliminary data.</text>
</comment>
<dbReference type="GO" id="GO:0000127">
    <property type="term" value="C:transcription factor TFIIIC complex"/>
    <property type="evidence" value="ECO:0007669"/>
    <property type="project" value="InterPro"/>
</dbReference>
<feature type="compositionally biased region" description="Polar residues" evidence="6">
    <location>
        <begin position="762"/>
        <end position="779"/>
    </location>
</feature>
<feature type="region of interest" description="Disordered" evidence="6">
    <location>
        <begin position="122"/>
        <end position="144"/>
    </location>
</feature>
<name>A0AAN6NAH4_9PEZI</name>
<dbReference type="InterPro" id="IPR044210">
    <property type="entry name" value="Tfc3-like"/>
</dbReference>
<feature type="region of interest" description="Disordered" evidence="6">
    <location>
        <begin position="560"/>
        <end position="610"/>
    </location>
</feature>
<dbReference type="Proteomes" id="UP001303473">
    <property type="component" value="Unassembled WGS sequence"/>
</dbReference>
<gene>
    <name evidence="9" type="ORF">QBC46DRAFT_312979</name>
</gene>
<keyword evidence="2" id="KW-0597">Phosphoprotein</keyword>
<dbReference type="GO" id="GO:0042791">
    <property type="term" value="P:5S class rRNA transcription by RNA polymerase III"/>
    <property type="evidence" value="ECO:0007669"/>
    <property type="project" value="TreeGrafter"/>
</dbReference>
<evidence type="ECO:0000256" key="4">
    <source>
        <dbReference type="ARBA" id="ARBA00023163"/>
    </source>
</evidence>
<feature type="region of interest" description="Disordered" evidence="6">
    <location>
        <begin position="1161"/>
        <end position="1187"/>
    </location>
</feature>
<dbReference type="GO" id="GO:0003677">
    <property type="term" value="F:DNA binding"/>
    <property type="evidence" value="ECO:0007669"/>
    <property type="project" value="UniProtKB-KW"/>
</dbReference>
<keyword evidence="3" id="KW-0238">DNA-binding</keyword>
<evidence type="ECO:0000313" key="10">
    <source>
        <dbReference type="Proteomes" id="UP001303473"/>
    </source>
</evidence>
<dbReference type="EMBL" id="MU853792">
    <property type="protein sequence ID" value="KAK3940718.1"/>
    <property type="molecule type" value="Genomic_DNA"/>
</dbReference>
<dbReference type="InterPro" id="IPR046488">
    <property type="entry name" value="Sfc3/Tfc3_C"/>
</dbReference>
<organism evidence="9 10">
    <name type="scientific">Diplogelasinospora grovesii</name>
    <dbReference type="NCBI Taxonomy" id="303347"/>
    <lineage>
        <taxon>Eukaryota</taxon>
        <taxon>Fungi</taxon>
        <taxon>Dikarya</taxon>
        <taxon>Ascomycota</taxon>
        <taxon>Pezizomycotina</taxon>
        <taxon>Sordariomycetes</taxon>
        <taxon>Sordariomycetidae</taxon>
        <taxon>Sordariales</taxon>
        <taxon>Diplogelasinosporaceae</taxon>
        <taxon>Diplogelasinospora</taxon>
    </lineage>
</organism>
<feature type="region of interest" description="Disordered" evidence="6">
    <location>
        <begin position="1879"/>
        <end position="1900"/>
    </location>
</feature>
<feature type="region of interest" description="Disordered" evidence="6">
    <location>
        <begin position="855"/>
        <end position="885"/>
    </location>
</feature>
<evidence type="ECO:0000256" key="6">
    <source>
        <dbReference type="SAM" id="MobiDB-lite"/>
    </source>
</evidence>
<dbReference type="InterPro" id="IPR007309">
    <property type="entry name" value="TFIIIC_Bblock-bd"/>
</dbReference>
<comment type="subcellular location">
    <subcellularLocation>
        <location evidence="1">Nucleus</location>
    </subcellularLocation>
</comment>
<feature type="region of interest" description="Disordered" evidence="6">
    <location>
        <begin position="1416"/>
        <end position="1475"/>
    </location>
</feature>
<protein>
    <submittedName>
        <fullName evidence="9">Uncharacterized protein</fullName>
    </submittedName>
</protein>
<sequence>MNAEEFESLVEGLIPEIAYSGEKGVSVSSLLKIVKDYYHGLDVEAGGAFRNDVVDPALMGSSSDVESSLSEAELASARWAWNWLKSRPQILIGGDKRWNRLSLEEVLALPEAPEPVVDIETADSTAKPAKKTTDTKKTKSKKLTERPRIYPSEDLVWQTLTRHGVDYKKVPPLEWKCLLGIASARGEGILQSHLRQLTGQDKRSLPKRTDALARKGYVAKRTVVVQKMKTSKLWLIDFAPPVLDQRESGGKLDFSQETLRKDLEPVAWRERWTGNNIDMDAFARTFVAIIKAWQIIRYSDLRSKMGINGQRWQMKTLAKNTQRLVDMGVLRYTAASFPGSRKVFKDCLKFVREPRGDEWEKFLATGKKTSQYSEPGRLQEPKPNALVIHQKSDPSQRDKRKRISPGWIPDKPLAQTTFEVIQSAGPEGASTPQISAATVGYSFRRYMASLLTKLADAKQPPHLKKFQVVSDLVRTGKTSAYMFSVARPEDGAAAQAAIDPQLEGTDADPYGFGKVSRKAFPKGEKELSLSELSRMAGKPRSRTQRKHLVLVREIVLEPATEPATEEPAAEAMHVDVQEEAPQTLEKLRGKKRPREDDEAEEHHDEAAVAEGGDALKTSNVDSVPTTTFTAVNTQAAADKPPNPSVDAIAGESQTEELQEIVFVVRYNGMAGKLQLSRPNRALTFVRSGRGAKKPLTVNIDEIDGEPSIRDVPGSDDMSLVFITRGAGDDKPTFQYVFIFDDDVENRSKADSVLREMIKMKASPTSDEPTVQEPGPSSLQDAPEDAPQEEGQATPPKSPAGRGRGRGRGGARGRGRGRGGAAASTAAKPFTCATCGNSWKNLLGLQYHQTKAQVACNPSYVPGPPVERPRKRRKLTPPPEETPVASIASPAAEVTEPMTNYDRFASEAKKKTAQAYDIVNYLLDNNCGVFPGDKSLFYALLKIFLKEFRNQVPPTFKNCNAAVKALEARKLATLHTHMLKTERGKLITCTLLLRTGIDPGSLVPGVMKQKMRESYPSIFIPAAFSPTEEELVLLESLDKKPGSGLQDDRPNRNGPKFRNRRRIEEVEVFNAPYYAQTGHDSIRDNNDPLWDTGYRSRKRRALDESATDNIAAKRQRMDSQEPTTALDDMPLDPQLLALSQGHASQKETPSVFEAVKNFGLLPPKRGPRKTYNTPPTPKKLPRKLGRSRNPGLRSLPAWFFDNKVGGPPQPASINIRFLKPNTHLEDVVEDAGGSVITRRGPPITGPAATAEMDNIDPRLLPGYEASQGSTNPVKEHVLVAPEALKDSPLSGQGSWPLLNLNHFEVEHSLTMEGWWPTNKVLLAHLMPSTAEDMANRNKGTSWRTDNWTDQDWAKFWTTVQGCQTWELSDLGKAAMLSGSIAPDHKFINFSAPESKSGMKPVTLEWSDENQFAVDTLPYAELEDESDDDEDYVLPKKRRASGAAAGQRTPSKKRRTTEGQQNAGGRPGVGGRPPKFKLPAIKTSREMTPYPKTPEEFFRAPGGGDKDDDGFDWSSENTQLTAFVVFTTLLGGVDKVVDWGLMLRLYPDMSITQLRHKWTALRKDRQSTIVNLSHWFRKVFLKAYTENELPPLDFDNVLAYDWRYLVKWTVNLQSHERGVVLPKTRKLLEKEFRLSGQKYENREWREAYYHVQRSVFNRFQDATLEALAYPIDPDLPTHDSNSPIPEYDNVLAASMAWTRSLCVTPIDAYSAEDVLRRRSSLFPGLLRSELVDVIVKGVDQLQREGIISKSTAMSTNGRHWRFNHRVMETLEKVCNQSKLAQAVAFKRDLDAAFKVDPDKKKRVTYITNDGMIMALLNMQAHGRIRVETTGQPNVPMGFEPGNYETRKYTKKYLHFRLDIVRTDRYIFDEDQEMVDMRDRIRGAEPPTTPKVEEEMPEEEEQGVTPVPVPVWCDVFGRVDMERWMKYLSAVLFSIASRGAMRPEELVKKLRPTIMKFEVELILEWCKHQGLLQEQLEGVALNCSEWWWIAVDAQKERQRQMQQGQGNKGKGVERLGWVGGGGGAGAGDGGGQEEPAVHLREQTGAYPSVPVAAM</sequence>
<evidence type="ECO:0000256" key="5">
    <source>
        <dbReference type="ARBA" id="ARBA00023242"/>
    </source>
</evidence>
<proteinExistence type="predicted"/>
<dbReference type="GO" id="GO:0005634">
    <property type="term" value="C:nucleus"/>
    <property type="evidence" value="ECO:0007669"/>
    <property type="project" value="UniProtKB-SubCell"/>
</dbReference>
<dbReference type="PANTHER" id="PTHR15180">
    <property type="entry name" value="GENERAL TRANSCRIPTION FACTOR 3C POLYPEPTIDE 1"/>
    <property type="match status" value="1"/>
</dbReference>
<feature type="compositionally biased region" description="Basic and acidic residues" evidence="6">
    <location>
        <begin position="131"/>
        <end position="144"/>
    </location>
</feature>
<evidence type="ECO:0000256" key="2">
    <source>
        <dbReference type="ARBA" id="ARBA00022553"/>
    </source>
</evidence>